<comment type="function">
    <text evidence="1 8">Binds directly to 16S ribosomal RNA.</text>
</comment>
<dbReference type="PANTHER" id="PTHR33398">
    <property type="entry name" value="30S RIBOSOMAL PROTEIN S20"/>
    <property type="match status" value="1"/>
</dbReference>
<dbReference type="EMBL" id="LRPM01000024">
    <property type="protein sequence ID" value="KWZ78489.1"/>
    <property type="molecule type" value="Genomic_DNA"/>
</dbReference>
<dbReference type="FunFam" id="1.20.58.110:FF:000001">
    <property type="entry name" value="30S ribosomal protein S20"/>
    <property type="match status" value="1"/>
</dbReference>
<keyword evidence="3 8" id="KW-0699">rRNA-binding</keyword>
<dbReference type="GO" id="GO:0003735">
    <property type="term" value="F:structural constituent of ribosome"/>
    <property type="evidence" value="ECO:0007669"/>
    <property type="project" value="InterPro"/>
</dbReference>
<evidence type="ECO:0000313" key="11">
    <source>
        <dbReference type="Proteomes" id="UP000070383"/>
    </source>
</evidence>
<dbReference type="PATRIC" id="fig|33036.3.peg.688"/>
<dbReference type="GO" id="GO:0006412">
    <property type="term" value="P:translation"/>
    <property type="evidence" value="ECO:0007669"/>
    <property type="project" value="UniProtKB-UniRule"/>
</dbReference>
<proteinExistence type="inferred from homology"/>
<evidence type="ECO:0000313" key="10">
    <source>
        <dbReference type="EMBL" id="KWZ78489.1"/>
    </source>
</evidence>
<evidence type="ECO:0000256" key="4">
    <source>
        <dbReference type="ARBA" id="ARBA00022884"/>
    </source>
</evidence>
<dbReference type="Gene3D" id="1.20.58.110">
    <property type="entry name" value="Ribosomal protein S20"/>
    <property type="match status" value="1"/>
</dbReference>
<evidence type="ECO:0000256" key="9">
    <source>
        <dbReference type="SAM" id="Coils"/>
    </source>
</evidence>
<comment type="similarity">
    <text evidence="2 8">Belongs to the bacterial ribosomal protein bS20 family.</text>
</comment>
<dbReference type="GO" id="GO:0015935">
    <property type="term" value="C:small ribosomal subunit"/>
    <property type="evidence" value="ECO:0007669"/>
    <property type="project" value="TreeGrafter"/>
</dbReference>
<dbReference type="InterPro" id="IPR002583">
    <property type="entry name" value="Ribosomal_bS20"/>
</dbReference>
<accession>A0A133KG00</accession>
<keyword evidence="5 8" id="KW-0689">Ribosomal protein</keyword>
<keyword evidence="4 8" id="KW-0694">RNA-binding</keyword>
<dbReference type="STRING" id="33036.HMPREF3200_00692"/>
<reference evidence="11" key="1">
    <citation type="submission" date="2016-01" db="EMBL/GenBank/DDBJ databases">
        <authorList>
            <person name="Mitreva M."/>
            <person name="Pepin K.H."/>
            <person name="Mihindukulasuriya K.A."/>
            <person name="Fulton R."/>
            <person name="Fronick C."/>
            <person name="O'Laughlin M."/>
            <person name="Miner T."/>
            <person name="Herter B."/>
            <person name="Rosa B.A."/>
            <person name="Cordes M."/>
            <person name="Tomlinson C."/>
            <person name="Wollam A."/>
            <person name="Palsikar V.B."/>
            <person name="Mardis E.R."/>
            <person name="Wilson R.K."/>
        </authorList>
    </citation>
    <scope>NUCLEOTIDE SEQUENCE [LARGE SCALE GENOMIC DNA]</scope>
    <source>
        <strain evidence="11">MJR8151</strain>
    </source>
</reference>
<keyword evidence="11" id="KW-1185">Reference proteome</keyword>
<feature type="coiled-coil region" evidence="9">
    <location>
        <begin position="59"/>
        <end position="86"/>
    </location>
</feature>
<sequence>MYQSNKNVRERGESIMANIKSSKKRIDIARRNTERNKSRKSEIKTLIKKFDAAIEEKDLEKATSYFKKADKRLKQAEAKNVVHKNKVARTTSRLAKALNEINA</sequence>
<dbReference type="SUPFAM" id="SSF46992">
    <property type="entry name" value="Ribosomal protein S20"/>
    <property type="match status" value="1"/>
</dbReference>
<dbReference type="NCBIfam" id="TIGR00029">
    <property type="entry name" value="S20"/>
    <property type="match status" value="1"/>
</dbReference>
<evidence type="ECO:0000256" key="7">
    <source>
        <dbReference type="ARBA" id="ARBA00035136"/>
    </source>
</evidence>
<protein>
    <recommendedName>
        <fullName evidence="7 8">Small ribosomal subunit protein bS20</fullName>
    </recommendedName>
</protein>
<comment type="caution">
    <text evidence="10">The sequence shown here is derived from an EMBL/GenBank/DDBJ whole genome shotgun (WGS) entry which is preliminary data.</text>
</comment>
<dbReference type="GO" id="GO:0005829">
    <property type="term" value="C:cytosol"/>
    <property type="evidence" value="ECO:0007669"/>
    <property type="project" value="TreeGrafter"/>
</dbReference>
<keyword evidence="9" id="KW-0175">Coiled coil</keyword>
<name>A0A133KG00_9FIRM</name>
<dbReference type="InterPro" id="IPR036510">
    <property type="entry name" value="Ribosomal_bS20_sf"/>
</dbReference>
<evidence type="ECO:0000256" key="2">
    <source>
        <dbReference type="ARBA" id="ARBA00007634"/>
    </source>
</evidence>
<evidence type="ECO:0000256" key="1">
    <source>
        <dbReference type="ARBA" id="ARBA00003134"/>
    </source>
</evidence>
<organism evidence="10 11">
    <name type="scientific">Anaerococcus tetradius</name>
    <dbReference type="NCBI Taxonomy" id="33036"/>
    <lineage>
        <taxon>Bacteria</taxon>
        <taxon>Bacillati</taxon>
        <taxon>Bacillota</taxon>
        <taxon>Tissierellia</taxon>
        <taxon>Tissierellales</taxon>
        <taxon>Peptoniphilaceae</taxon>
        <taxon>Anaerococcus</taxon>
    </lineage>
</organism>
<dbReference type="AlphaFoldDB" id="A0A133KG00"/>
<dbReference type="GO" id="GO:0070181">
    <property type="term" value="F:small ribosomal subunit rRNA binding"/>
    <property type="evidence" value="ECO:0007669"/>
    <property type="project" value="TreeGrafter"/>
</dbReference>
<evidence type="ECO:0000256" key="8">
    <source>
        <dbReference type="HAMAP-Rule" id="MF_00500"/>
    </source>
</evidence>
<gene>
    <name evidence="8" type="primary">rpsT</name>
    <name evidence="10" type="ORF">HMPREF3200_00692</name>
</gene>
<dbReference type="Proteomes" id="UP000070383">
    <property type="component" value="Unassembled WGS sequence"/>
</dbReference>
<dbReference type="Pfam" id="PF01649">
    <property type="entry name" value="Ribosomal_S20p"/>
    <property type="match status" value="1"/>
</dbReference>
<keyword evidence="6 8" id="KW-0687">Ribonucleoprotein</keyword>
<dbReference type="HAMAP" id="MF_00500">
    <property type="entry name" value="Ribosomal_bS20"/>
    <property type="match status" value="1"/>
</dbReference>
<dbReference type="PANTHER" id="PTHR33398:SF1">
    <property type="entry name" value="SMALL RIBOSOMAL SUBUNIT PROTEIN BS20C"/>
    <property type="match status" value="1"/>
</dbReference>
<evidence type="ECO:0000256" key="5">
    <source>
        <dbReference type="ARBA" id="ARBA00022980"/>
    </source>
</evidence>
<evidence type="ECO:0000256" key="6">
    <source>
        <dbReference type="ARBA" id="ARBA00023274"/>
    </source>
</evidence>
<evidence type="ECO:0000256" key="3">
    <source>
        <dbReference type="ARBA" id="ARBA00022730"/>
    </source>
</evidence>